<evidence type="ECO:0000313" key="2">
    <source>
        <dbReference type="EMBL" id="TKB46367.1"/>
    </source>
</evidence>
<evidence type="ECO:0000313" key="3">
    <source>
        <dbReference type="Proteomes" id="UP000307999"/>
    </source>
</evidence>
<dbReference type="OrthoDB" id="5975812at2"/>
<dbReference type="AlphaFoldDB" id="A0A4U1B707"/>
<dbReference type="RefSeq" id="WP_136734943.1">
    <property type="nucleotide sequence ID" value="NZ_SWDB01000009.1"/>
</dbReference>
<gene>
    <name evidence="2" type="ORF">E8M12_04755</name>
</gene>
<reference evidence="2 3" key="1">
    <citation type="submission" date="2019-04" db="EMBL/GenBank/DDBJ databases">
        <title>Thalassotalea guangxiensis sp. nov., isolated from sediment of the coastal wetland.</title>
        <authorList>
            <person name="Zheng S."/>
            <person name="Zhang D."/>
        </authorList>
    </citation>
    <scope>NUCLEOTIDE SEQUENCE [LARGE SCALE GENOMIC DNA]</scope>
    <source>
        <strain evidence="2 3">ZS-4</strain>
    </source>
</reference>
<evidence type="ECO:0000256" key="1">
    <source>
        <dbReference type="SAM" id="SignalP"/>
    </source>
</evidence>
<accession>A0A4U1B707</accession>
<organism evidence="2 3">
    <name type="scientific">Thalassotalea mangrovi</name>
    <dbReference type="NCBI Taxonomy" id="2572245"/>
    <lineage>
        <taxon>Bacteria</taxon>
        <taxon>Pseudomonadati</taxon>
        <taxon>Pseudomonadota</taxon>
        <taxon>Gammaproteobacteria</taxon>
        <taxon>Alteromonadales</taxon>
        <taxon>Colwelliaceae</taxon>
        <taxon>Thalassotalea</taxon>
    </lineage>
</organism>
<sequence length="127" mass="14098">MKKLIFALTAMLVMISPSQAEEKYNHFPALESPDTATALCNIRNFNEKLNALTSKKTLTAEDMVKVHELTYTLENAVMRLQQDLDAIAVDLEKVHKASEQLDAATIKDSGEKYLTATGLILDPKSCQ</sequence>
<feature type="chain" id="PRO_5020466265" evidence="1">
    <location>
        <begin position="21"/>
        <end position="127"/>
    </location>
</feature>
<proteinExistence type="predicted"/>
<comment type="caution">
    <text evidence="2">The sequence shown here is derived from an EMBL/GenBank/DDBJ whole genome shotgun (WGS) entry which is preliminary data.</text>
</comment>
<name>A0A4U1B707_9GAMM</name>
<dbReference type="InterPro" id="IPR046634">
    <property type="entry name" value="DUF6746"/>
</dbReference>
<protein>
    <submittedName>
        <fullName evidence="2">Uncharacterized protein</fullName>
    </submittedName>
</protein>
<feature type="signal peptide" evidence="1">
    <location>
        <begin position="1"/>
        <end position="20"/>
    </location>
</feature>
<dbReference type="Proteomes" id="UP000307999">
    <property type="component" value="Unassembled WGS sequence"/>
</dbReference>
<dbReference type="EMBL" id="SWDB01000009">
    <property type="protein sequence ID" value="TKB46367.1"/>
    <property type="molecule type" value="Genomic_DNA"/>
</dbReference>
<dbReference type="Pfam" id="PF20531">
    <property type="entry name" value="DUF6746"/>
    <property type="match status" value="1"/>
</dbReference>
<keyword evidence="3" id="KW-1185">Reference proteome</keyword>
<keyword evidence="1" id="KW-0732">Signal</keyword>